<dbReference type="EC" id="2.1.1.37" evidence="7"/>
<dbReference type="AlphaFoldDB" id="A0A139N0W8"/>
<dbReference type="InterPro" id="IPR050390">
    <property type="entry name" value="C5-Methyltransferase"/>
</dbReference>
<dbReference type="Gene3D" id="3.90.120.10">
    <property type="entry name" value="DNA Methylase, subunit A, domain 2"/>
    <property type="match status" value="1"/>
</dbReference>
<evidence type="ECO:0000256" key="5">
    <source>
        <dbReference type="PROSITE-ProRule" id="PRU01016"/>
    </source>
</evidence>
<protein>
    <recommendedName>
        <fullName evidence="7">Cytosine-specific methyltransferase</fullName>
        <ecNumber evidence="7">2.1.1.37</ecNumber>
    </recommendedName>
</protein>
<sequence>MLNIVDVFSGAGGLTEGFRYKDYYNFICHIEMDKDACSSLELRNIYYYLKKENNLSPYFEYIQGKISRDDLYSIIPRDLTKDILNKEISKDTIPSIFEFIDQRLGNNELDGIIGGPPCQAYSTIGRANNKSKKSIDKRIYLYKHYLDFLDKYKPKFFVFENVKGLLSFKDLSGELLLPKIICEFDKCGYEVDYQIVDASNYGVVQKRERLILVGHRKDLVFDNSFFDCLAEYVEAAPTIKELFEDLPSIKSGGSSHKYRCDVSSQFVEKYIRKKDDILTQHAARPHNENDLKIYKLVLKAKKKGKNLRYIDIPEELQTHSNTTSFLDRYKALDYGSVSHTVVAHIAKDGHYYIHPDLRQNRSITVREAARIQGFPDDFYFEHSRTAAFKQIGNAVPPILSKKIAMAIIDFLRGQKGE</sequence>
<evidence type="ECO:0000256" key="6">
    <source>
        <dbReference type="RuleBase" id="RU000416"/>
    </source>
</evidence>
<organism evidence="8 9">
    <name type="scientific">Streptococcus cristatus</name>
    <dbReference type="NCBI Taxonomy" id="45634"/>
    <lineage>
        <taxon>Bacteria</taxon>
        <taxon>Bacillati</taxon>
        <taxon>Bacillota</taxon>
        <taxon>Bacilli</taxon>
        <taxon>Lactobacillales</taxon>
        <taxon>Streptococcaceae</taxon>
        <taxon>Streptococcus</taxon>
    </lineage>
</organism>
<dbReference type="Gene3D" id="3.40.50.150">
    <property type="entry name" value="Vaccinia Virus protein VP39"/>
    <property type="match status" value="1"/>
</dbReference>
<keyword evidence="4" id="KW-0680">Restriction system</keyword>
<dbReference type="GO" id="GO:0044027">
    <property type="term" value="P:negative regulation of gene expression via chromosomal CpG island methylation"/>
    <property type="evidence" value="ECO:0007669"/>
    <property type="project" value="TreeGrafter"/>
</dbReference>
<dbReference type="PROSITE" id="PS00095">
    <property type="entry name" value="C5_MTASE_2"/>
    <property type="match status" value="1"/>
</dbReference>
<dbReference type="GO" id="GO:0003886">
    <property type="term" value="F:DNA (cytosine-5-)-methyltransferase activity"/>
    <property type="evidence" value="ECO:0007669"/>
    <property type="project" value="UniProtKB-EC"/>
</dbReference>
<dbReference type="Proteomes" id="UP000070377">
    <property type="component" value="Unassembled WGS sequence"/>
</dbReference>
<comment type="similarity">
    <text evidence="5 6">Belongs to the class I-like SAM-binding methyltransferase superfamily. C5-methyltransferase family.</text>
</comment>
<dbReference type="PANTHER" id="PTHR10629:SF52">
    <property type="entry name" value="DNA (CYTOSINE-5)-METHYLTRANSFERASE 1"/>
    <property type="match status" value="1"/>
</dbReference>
<dbReference type="NCBIfam" id="TIGR00675">
    <property type="entry name" value="dcm"/>
    <property type="match status" value="1"/>
</dbReference>
<dbReference type="InterPro" id="IPR029063">
    <property type="entry name" value="SAM-dependent_MTases_sf"/>
</dbReference>
<evidence type="ECO:0000313" key="8">
    <source>
        <dbReference type="EMBL" id="KXT69582.1"/>
    </source>
</evidence>
<dbReference type="Pfam" id="PF00145">
    <property type="entry name" value="DNA_methylase"/>
    <property type="match status" value="1"/>
</dbReference>
<dbReference type="PATRIC" id="fig|45634.12.peg.1278"/>
<evidence type="ECO:0000256" key="1">
    <source>
        <dbReference type="ARBA" id="ARBA00022603"/>
    </source>
</evidence>
<evidence type="ECO:0000313" key="9">
    <source>
        <dbReference type="Proteomes" id="UP000070377"/>
    </source>
</evidence>
<name>A0A139N0W8_STRCR</name>
<accession>A0A139N0W8</accession>
<evidence type="ECO:0000256" key="4">
    <source>
        <dbReference type="ARBA" id="ARBA00022747"/>
    </source>
</evidence>
<evidence type="ECO:0000256" key="3">
    <source>
        <dbReference type="ARBA" id="ARBA00022691"/>
    </source>
</evidence>
<keyword evidence="2 5" id="KW-0808">Transferase</keyword>
<feature type="active site" evidence="5">
    <location>
        <position position="118"/>
    </location>
</feature>
<dbReference type="STRING" id="45634.SCRDD08_01227"/>
<dbReference type="InterPro" id="IPR001525">
    <property type="entry name" value="C5_MeTfrase"/>
</dbReference>
<comment type="catalytic activity">
    <reaction evidence="7">
        <text>a 2'-deoxycytidine in DNA + S-adenosyl-L-methionine = a 5-methyl-2'-deoxycytidine in DNA + S-adenosyl-L-homocysteine + H(+)</text>
        <dbReference type="Rhea" id="RHEA:13681"/>
        <dbReference type="Rhea" id="RHEA-COMP:11369"/>
        <dbReference type="Rhea" id="RHEA-COMP:11370"/>
        <dbReference type="ChEBI" id="CHEBI:15378"/>
        <dbReference type="ChEBI" id="CHEBI:57856"/>
        <dbReference type="ChEBI" id="CHEBI:59789"/>
        <dbReference type="ChEBI" id="CHEBI:85452"/>
        <dbReference type="ChEBI" id="CHEBI:85454"/>
        <dbReference type="EC" id="2.1.1.37"/>
    </reaction>
</comment>
<dbReference type="PRINTS" id="PR00105">
    <property type="entry name" value="C5METTRFRASE"/>
</dbReference>
<evidence type="ECO:0000256" key="7">
    <source>
        <dbReference type="RuleBase" id="RU000417"/>
    </source>
</evidence>
<proteinExistence type="inferred from homology"/>
<evidence type="ECO:0000256" key="2">
    <source>
        <dbReference type="ARBA" id="ARBA00022679"/>
    </source>
</evidence>
<dbReference type="GO" id="GO:0032259">
    <property type="term" value="P:methylation"/>
    <property type="evidence" value="ECO:0007669"/>
    <property type="project" value="UniProtKB-KW"/>
</dbReference>
<dbReference type="PROSITE" id="PS51679">
    <property type="entry name" value="SAM_MT_C5"/>
    <property type="match status" value="1"/>
</dbReference>
<comment type="caution">
    <text evidence="8">The sequence shown here is derived from an EMBL/GenBank/DDBJ whole genome shotgun (WGS) entry which is preliminary data.</text>
</comment>
<dbReference type="InterPro" id="IPR018117">
    <property type="entry name" value="C5_DNA_meth_AS"/>
</dbReference>
<keyword evidence="1 5" id="KW-0489">Methyltransferase</keyword>
<dbReference type="GO" id="GO:0009307">
    <property type="term" value="P:DNA restriction-modification system"/>
    <property type="evidence" value="ECO:0007669"/>
    <property type="project" value="UniProtKB-KW"/>
</dbReference>
<dbReference type="PANTHER" id="PTHR10629">
    <property type="entry name" value="CYTOSINE-SPECIFIC METHYLTRANSFERASE"/>
    <property type="match status" value="1"/>
</dbReference>
<dbReference type="PROSITE" id="PS00094">
    <property type="entry name" value="C5_MTASE_1"/>
    <property type="match status" value="1"/>
</dbReference>
<dbReference type="InterPro" id="IPR031303">
    <property type="entry name" value="C5_meth_CS"/>
</dbReference>
<dbReference type="EMBL" id="LQRD01000044">
    <property type="protein sequence ID" value="KXT69582.1"/>
    <property type="molecule type" value="Genomic_DNA"/>
</dbReference>
<keyword evidence="3 5" id="KW-0949">S-adenosyl-L-methionine</keyword>
<reference evidence="8 9" key="1">
    <citation type="submission" date="2016-01" db="EMBL/GenBank/DDBJ databases">
        <title>Highly variable Streptococcus oralis are common among viridans streptococci isolated from primates.</title>
        <authorList>
            <person name="Denapaite D."/>
            <person name="Rieger M."/>
            <person name="Koendgen S."/>
            <person name="Brueckner R."/>
            <person name="Ochigava I."/>
            <person name="Kappeler P."/>
            <person name="Maetz-Rensing K."/>
            <person name="Leendertz F."/>
            <person name="Hakenbeck R."/>
        </authorList>
    </citation>
    <scope>NUCLEOTIDE SEQUENCE [LARGE SCALE GENOMIC DNA]</scope>
    <source>
        <strain evidence="8 9">DD08</strain>
    </source>
</reference>
<dbReference type="GO" id="GO:0003677">
    <property type="term" value="F:DNA binding"/>
    <property type="evidence" value="ECO:0007669"/>
    <property type="project" value="TreeGrafter"/>
</dbReference>
<gene>
    <name evidence="8" type="ORF">SCRDD08_01227</name>
</gene>
<dbReference type="RefSeq" id="WP_061422854.1">
    <property type="nucleotide sequence ID" value="NZ_KQ969062.1"/>
</dbReference>
<dbReference type="SUPFAM" id="SSF53335">
    <property type="entry name" value="S-adenosyl-L-methionine-dependent methyltransferases"/>
    <property type="match status" value="1"/>
</dbReference>